<evidence type="ECO:0000259" key="4">
    <source>
        <dbReference type="PROSITE" id="PS50830"/>
    </source>
</evidence>
<name>X1F6J0_9ZZZZ</name>
<feature type="non-terminal residue" evidence="5">
    <location>
        <position position="1"/>
    </location>
</feature>
<dbReference type="InterPro" id="IPR035437">
    <property type="entry name" value="SNase_OB-fold_sf"/>
</dbReference>
<dbReference type="PROSITE" id="PS50830">
    <property type="entry name" value="TNASE_3"/>
    <property type="match status" value="1"/>
</dbReference>
<comment type="caution">
    <text evidence="5">The sequence shown here is derived from an EMBL/GenBank/DDBJ whole genome shotgun (WGS) entry which is preliminary data.</text>
</comment>
<dbReference type="PANTHER" id="PTHR12302:SF3">
    <property type="entry name" value="SERINE_THREONINE-PROTEIN KINASE 31"/>
    <property type="match status" value="1"/>
</dbReference>
<sequence length="93" mass="10849">GKSVNLEFEIKKLRGNYGRLLAYVFVDGQNLNLDLVRQGLSAYYTKYGKSEKYDAKFRAAEKKARKEKLNIWGDPELTKKYLRLKSKWGQNAK</sequence>
<keyword evidence="1" id="KW-0540">Nuclease</keyword>
<dbReference type="GO" id="GO:0004519">
    <property type="term" value="F:endonuclease activity"/>
    <property type="evidence" value="ECO:0007669"/>
    <property type="project" value="UniProtKB-KW"/>
</dbReference>
<dbReference type="AlphaFoldDB" id="X1F6J0"/>
<keyword evidence="2" id="KW-0255">Endonuclease</keyword>
<protein>
    <recommendedName>
        <fullName evidence="4">TNase-like domain-containing protein</fullName>
    </recommendedName>
</protein>
<dbReference type="InterPro" id="IPR016071">
    <property type="entry name" value="Staphylococal_nuclease_OB-fold"/>
</dbReference>
<dbReference type="GO" id="GO:0016787">
    <property type="term" value="F:hydrolase activity"/>
    <property type="evidence" value="ECO:0007669"/>
    <property type="project" value="UniProtKB-KW"/>
</dbReference>
<feature type="domain" description="TNase-like" evidence="4">
    <location>
        <begin position="1"/>
        <end position="74"/>
    </location>
</feature>
<organism evidence="5">
    <name type="scientific">marine sediment metagenome</name>
    <dbReference type="NCBI Taxonomy" id="412755"/>
    <lineage>
        <taxon>unclassified sequences</taxon>
        <taxon>metagenomes</taxon>
        <taxon>ecological metagenomes</taxon>
    </lineage>
</organism>
<dbReference type="Pfam" id="PF00565">
    <property type="entry name" value="SNase"/>
    <property type="match status" value="1"/>
</dbReference>
<dbReference type="EMBL" id="BART01031651">
    <property type="protein sequence ID" value="GAH16418.1"/>
    <property type="molecule type" value="Genomic_DNA"/>
</dbReference>
<evidence type="ECO:0000256" key="1">
    <source>
        <dbReference type="ARBA" id="ARBA00022722"/>
    </source>
</evidence>
<dbReference type="SUPFAM" id="SSF50199">
    <property type="entry name" value="Staphylococcal nuclease"/>
    <property type="match status" value="1"/>
</dbReference>
<keyword evidence="3" id="KW-0378">Hydrolase</keyword>
<gene>
    <name evidence="5" type="ORF">S01H4_54927</name>
</gene>
<proteinExistence type="predicted"/>
<dbReference type="Gene3D" id="2.40.50.90">
    <property type="match status" value="1"/>
</dbReference>
<reference evidence="5" key="1">
    <citation type="journal article" date="2014" name="Front. Microbiol.">
        <title>High frequency of phylogenetically diverse reductive dehalogenase-homologous genes in deep subseafloor sedimentary metagenomes.</title>
        <authorList>
            <person name="Kawai M."/>
            <person name="Futagami T."/>
            <person name="Toyoda A."/>
            <person name="Takaki Y."/>
            <person name="Nishi S."/>
            <person name="Hori S."/>
            <person name="Arai W."/>
            <person name="Tsubouchi T."/>
            <person name="Morono Y."/>
            <person name="Uchiyama I."/>
            <person name="Ito T."/>
            <person name="Fujiyama A."/>
            <person name="Inagaki F."/>
            <person name="Takami H."/>
        </authorList>
    </citation>
    <scope>NUCLEOTIDE SEQUENCE</scope>
    <source>
        <strain evidence="5">Expedition CK06-06</strain>
    </source>
</reference>
<accession>X1F6J0</accession>
<evidence type="ECO:0000256" key="3">
    <source>
        <dbReference type="ARBA" id="ARBA00022801"/>
    </source>
</evidence>
<dbReference type="PANTHER" id="PTHR12302">
    <property type="entry name" value="EBNA2 BINDING PROTEIN P100"/>
    <property type="match status" value="1"/>
</dbReference>
<evidence type="ECO:0000313" key="5">
    <source>
        <dbReference type="EMBL" id="GAH16418.1"/>
    </source>
</evidence>
<evidence type="ECO:0000256" key="2">
    <source>
        <dbReference type="ARBA" id="ARBA00022759"/>
    </source>
</evidence>